<dbReference type="Pfam" id="PF22725">
    <property type="entry name" value="GFO_IDH_MocA_C3"/>
    <property type="match status" value="1"/>
</dbReference>
<evidence type="ECO:0000259" key="2">
    <source>
        <dbReference type="Pfam" id="PF22725"/>
    </source>
</evidence>
<keyword evidence="4" id="KW-1185">Reference proteome</keyword>
<gene>
    <name evidence="3" type="ORF">ACERK3_18745</name>
</gene>
<dbReference type="Gene3D" id="3.40.50.720">
    <property type="entry name" value="NAD(P)-binding Rossmann-like Domain"/>
    <property type="match status" value="1"/>
</dbReference>
<dbReference type="Pfam" id="PF01408">
    <property type="entry name" value="GFO_IDH_MocA"/>
    <property type="match status" value="1"/>
</dbReference>
<dbReference type="InterPro" id="IPR000683">
    <property type="entry name" value="Gfo/Idh/MocA-like_OxRdtase_N"/>
</dbReference>
<dbReference type="Proteomes" id="UP001575105">
    <property type="component" value="Unassembled WGS sequence"/>
</dbReference>
<feature type="domain" description="GFO/IDH/MocA-like oxidoreductase" evidence="2">
    <location>
        <begin position="139"/>
        <end position="253"/>
    </location>
</feature>
<dbReference type="InterPro" id="IPR051450">
    <property type="entry name" value="Gfo/Idh/MocA_Oxidoreductases"/>
</dbReference>
<protein>
    <submittedName>
        <fullName evidence="3">Gfo/Idh/MocA family protein</fullName>
    </submittedName>
</protein>
<feature type="domain" description="Gfo/Idh/MocA-like oxidoreductase N-terminal" evidence="1">
    <location>
        <begin position="5"/>
        <end position="123"/>
    </location>
</feature>
<sequence length="328" mass="35479">MTRPIRTALIGCGAIAEQGHLPALLAHPDFHVVGLCDPHVEPRARLARQVPSVRQVADYRELLDEAEAFVLAVHPEISVAIAMDLLTHGKHVLDEKPLANSLADAERLQAAVEASSAIYQVGFVFRYSAFAEQLAELIGQLGNPVSASIRIFDERLDPRDAAHRARIEGILQHSSAITHEGSHFIDLARQWNRTPFTSVHATAVRTTPGLPGPNVWHANLQHADGAMLHLTIGWLLPTLPQSSVHAVGPHGWLHALPAGGAAQYHLHGQSQPHTLPQMCQHWAGQLNHFARAIETGRTSGATFEDGYAALTTTLACEAATGILREKGP</sequence>
<dbReference type="SUPFAM" id="SSF55347">
    <property type="entry name" value="Glyceraldehyde-3-phosphate dehydrogenase-like, C-terminal domain"/>
    <property type="match status" value="1"/>
</dbReference>
<reference evidence="3 4" key="1">
    <citation type="submission" date="2024-08" db="EMBL/GenBank/DDBJ databases">
        <title>Whole-genome sequencing of halo(alkali)philic microorganisms from hypersaline lakes.</title>
        <authorList>
            <person name="Sorokin D.Y."/>
            <person name="Merkel A.Y."/>
            <person name="Messina E."/>
            <person name="Yakimov M."/>
        </authorList>
    </citation>
    <scope>NUCLEOTIDE SEQUENCE [LARGE SCALE GENOMIC DNA]</scope>
    <source>
        <strain evidence="3 4">AB-hyl4</strain>
    </source>
</reference>
<dbReference type="EMBL" id="JBGUBD010000018">
    <property type="protein sequence ID" value="MFA9480315.1"/>
    <property type="molecule type" value="Genomic_DNA"/>
</dbReference>
<dbReference type="SUPFAM" id="SSF51735">
    <property type="entry name" value="NAD(P)-binding Rossmann-fold domains"/>
    <property type="match status" value="1"/>
</dbReference>
<dbReference type="InterPro" id="IPR055170">
    <property type="entry name" value="GFO_IDH_MocA-like_dom"/>
</dbReference>
<dbReference type="InterPro" id="IPR036291">
    <property type="entry name" value="NAD(P)-bd_dom_sf"/>
</dbReference>
<dbReference type="RefSeq" id="WP_425347232.1">
    <property type="nucleotide sequence ID" value="NZ_JBGUBD010000018.1"/>
</dbReference>
<dbReference type="PANTHER" id="PTHR43377:SF1">
    <property type="entry name" value="BILIVERDIN REDUCTASE A"/>
    <property type="match status" value="1"/>
</dbReference>
<evidence type="ECO:0000313" key="3">
    <source>
        <dbReference type="EMBL" id="MFA9480315.1"/>
    </source>
</evidence>
<accession>A0ABV4U9M4</accession>
<comment type="caution">
    <text evidence="3">The sequence shown here is derived from an EMBL/GenBank/DDBJ whole genome shotgun (WGS) entry which is preliminary data.</text>
</comment>
<evidence type="ECO:0000313" key="4">
    <source>
        <dbReference type="Proteomes" id="UP001575105"/>
    </source>
</evidence>
<evidence type="ECO:0000259" key="1">
    <source>
        <dbReference type="Pfam" id="PF01408"/>
    </source>
</evidence>
<name>A0ABV4U9M4_9BACT</name>
<dbReference type="PANTHER" id="PTHR43377">
    <property type="entry name" value="BILIVERDIN REDUCTASE A"/>
    <property type="match status" value="1"/>
</dbReference>
<organism evidence="3 4">
    <name type="scientific">Natronomicrosphaera hydrolytica</name>
    <dbReference type="NCBI Taxonomy" id="3242702"/>
    <lineage>
        <taxon>Bacteria</taxon>
        <taxon>Pseudomonadati</taxon>
        <taxon>Planctomycetota</taxon>
        <taxon>Phycisphaerae</taxon>
        <taxon>Phycisphaerales</taxon>
        <taxon>Phycisphaeraceae</taxon>
        <taxon>Natronomicrosphaera</taxon>
    </lineage>
</organism>
<proteinExistence type="predicted"/>
<dbReference type="Gene3D" id="3.30.360.10">
    <property type="entry name" value="Dihydrodipicolinate Reductase, domain 2"/>
    <property type="match status" value="1"/>
</dbReference>